<comment type="caution">
    <text evidence="1">The sequence shown here is derived from an EMBL/GenBank/DDBJ whole genome shotgun (WGS) entry which is preliminary data.</text>
</comment>
<protein>
    <submittedName>
        <fullName evidence="1">Uncharacterized protein</fullName>
    </submittedName>
</protein>
<proteinExistence type="predicted"/>
<keyword evidence="2" id="KW-1185">Reference proteome</keyword>
<sequence length="52" mass="5929">MGRWLNKGHHEQAMEIAKDLLDKGIGSAEIKKRAGLNEHDIEKARKKMEGKM</sequence>
<organism evidence="1 2">
    <name type="scientific">Clostridium tanneri</name>
    <dbReference type="NCBI Taxonomy" id="3037988"/>
    <lineage>
        <taxon>Bacteria</taxon>
        <taxon>Bacillati</taxon>
        <taxon>Bacillota</taxon>
        <taxon>Clostridia</taxon>
        <taxon>Eubacteriales</taxon>
        <taxon>Clostridiaceae</taxon>
        <taxon>Clostridium</taxon>
    </lineage>
</organism>
<name>A0ABU4JP55_9CLOT</name>
<evidence type="ECO:0000313" key="2">
    <source>
        <dbReference type="Proteomes" id="UP001281656"/>
    </source>
</evidence>
<evidence type="ECO:0000313" key="1">
    <source>
        <dbReference type="EMBL" id="MDW8799902.1"/>
    </source>
</evidence>
<dbReference type="RefSeq" id="WP_261671873.1">
    <property type="nucleotide sequence ID" value="NZ_JARUJP010000001.1"/>
</dbReference>
<dbReference type="Proteomes" id="UP001281656">
    <property type="component" value="Unassembled WGS sequence"/>
</dbReference>
<gene>
    <name evidence="1" type="ORF">P8V03_01890</name>
</gene>
<reference evidence="1 2" key="1">
    <citation type="submission" date="2023-04" db="EMBL/GenBank/DDBJ databases">
        <title>Clostridium tannerae sp. nov., isolated from the fecal material of an alpaca.</title>
        <authorList>
            <person name="Miller S."/>
            <person name="Hendry M."/>
            <person name="King J."/>
            <person name="Sankaranarayanan K."/>
            <person name="Lawson P.A."/>
        </authorList>
    </citation>
    <scope>NUCLEOTIDE SEQUENCE [LARGE SCALE GENOMIC DNA]</scope>
    <source>
        <strain evidence="1 2">A1-XYC3</strain>
    </source>
</reference>
<dbReference type="EMBL" id="JARUJP010000001">
    <property type="protein sequence ID" value="MDW8799902.1"/>
    <property type="molecule type" value="Genomic_DNA"/>
</dbReference>
<accession>A0ABU4JP55</accession>